<evidence type="ECO:0008006" key="4">
    <source>
        <dbReference type="Google" id="ProtNLM"/>
    </source>
</evidence>
<name>A0ABN1Z7Q3_9ACTN</name>
<feature type="compositionally biased region" description="Low complexity" evidence="1">
    <location>
        <begin position="20"/>
        <end position="43"/>
    </location>
</feature>
<comment type="caution">
    <text evidence="2">The sequence shown here is derived from an EMBL/GenBank/DDBJ whole genome shotgun (WGS) entry which is preliminary data.</text>
</comment>
<feature type="region of interest" description="Disordered" evidence="1">
    <location>
        <begin position="20"/>
        <end position="83"/>
    </location>
</feature>
<keyword evidence="3" id="KW-1185">Reference proteome</keyword>
<gene>
    <name evidence="2" type="ORF">GCM10009601_63110</name>
</gene>
<protein>
    <recommendedName>
        <fullName evidence="4">Secreted protein</fullName>
    </recommendedName>
</protein>
<proteinExistence type="predicted"/>
<dbReference type="EMBL" id="BAAAIZ010000149">
    <property type="protein sequence ID" value="GAA1436183.1"/>
    <property type="molecule type" value="Genomic_DNA"/>
</dbReference>
<evidence type="ECO:0000313" key="2">
    <source>
        <dbReference type="EMBL" id="GAA1436183.1"/>
    </source>
</evidence>
<evidence type="ECO:0000313" key="3">
    <source>
        <dbReference type="Proteomes" id="UP001500973"/>
    </source>
</evidence>
<reference evidence="2 3" key="1">
    <citation type="journal article" date="2019" name="Int. J. Syst. Evol. Microbiol.">
        <title>The Global Catalogue of Microorganisms (GCM) 10K type strain sequencing project: providing services to taxonomists for standard genome sequencing and annotation.</title>
        <authorList>
            <consortium name="The Broad Institute Genomics Platform"/>
            <consortium name="The Broad Institute Genome Sequencing Center for Infectious Disease"/>
            <person name="Wu L."/>
            <person name="Ma J."/>
        </authorList>
    </citation>
    <scope>NUCLEOTIDE SEQUENCE [LARGE SCALE GENOMIC DNA]</scope>
    <source>
        <strain evidence="2 3">JCM 11756</strain>
    </source>
</reference>
<organism evidence="2 3">
    <name type="scientific">Streptomyces thermospinosisporus</name>
    <dbReference type="NCBI Taxonomy" id="161482"/>
    <lineage>
        <taxon>Bacteria</taxon>
        <taxon>Bacillati</taxon>
        <taxon>Actinomycetota</taxon>
        <taxon>Actinomycetes</taxon>
        <taxon>Kitasatosporales</taxon>
        <taxon>Streptomycetaceae</taxon>
        <taxon>Streptomyces</taxon>
    </lineage>
</organism>
<accession>A0ABN1Z7Q3</accession>
<evidence type="ECO:0000256" key="1">
    <source>
        <dbReference type="SAM" id="MobiDB-lite"/>
    </source>
</evidence>
<sequence length="121" mass="12818">MRKANRALLLSTGWVPHAPGHARAARAGKQVARAAPRAAAKARMPCTAPSHDAVTGPSLPGFGPGARHGRAHCHPPLQVGRWGGAQAMPQRPWLRSSPGTAIVDRFRSQLSISRLASVEEK</sequence>
<dbReference type="Proteomes" id="UP001500973">
    <property type="component" value="Unassembled WGS sequence"/>
</dbReference>